<reference evidence="2 3" key="1">
    <citation type="journal article" date="2023" name="Commun. Biol.">
        <title>Genome analysis of Parmales, the sister group of diatoms, reveals the evolutionary specialization of diatoms from phago-mixotrophs to photoautotrophs.</title>
        <authorList>
            <person name="Ban H."/>
            <person name="Sato S."/>
            <person name="Yoshikawa S."/>
            <person name="Yamada K."/>
            <person name="Nakamura Y."/>
            <person name="Ichinomiya M."/>
            <person name="Sato N."/>
            <person name="Blanc-Mathieu R."/>
            <person name="Endo H."/>
            <person name="Kuwata A."/>
            <person name="Ogata H."/>
        </authorList>
    </citation>
    <scope>NUCLEOTIDE SEQUENCE [LARGE SCALE GENOMIC DNA]</scope>
</reference>
<comment type="caution">
    <text evidence="2">The sequence shown here is derived from an EMBL/GenBank/DDBJ whole genome shotgun (WGS) entry which is preliminary data.</text>
</comment>
<proteinExistence type="predicted"/>
<dbReference type="EMBL" id="BRYB01003780">
    <property type="protein sequence ID" value="GMI20502.1"/>
    <property type="molecule type" value="Genomic_DNA"/>
</dbReference>
<gene>
    <name evidence="2" type="ORF">TeGR_g12834</name>
</gene>
<evidence type="ECO:0000313" key="2">
    <source>
        <dbReference type="EMBL" id="GMI20502.1"/>
    </source>
</evidence>
<dbReference type="Gene3D" id="2.60.120.620">
    <property type="entry name" value="q2cbj1_9rhob like domain"/>
    <property type="match status" value="1"/>
</dbReference>
<evidence type="ECO:0000256" key="1">
    <source>
        <dbReference type="SAM" id="MobiDB-lite"/>
    </source>
</evidence>
<keyword evidence="3" id="KW-1185">Reference proteome</keyword>
<feature type="region of interest" description="Disordered" evidence="1">
    <location>
        <begin position="29"/>
        <end position="68"/>
    </location>
</feature>
<dbReference type="InterPro" id="IPR008775">
    <property type="entry name" value="Phytyl_CoA_dOase-like"/>
</dbReference>
<protein>
    <recommendedName>
        <fullName evidence="4">Phytanoyl-CoA dioxygenase</fullName>
    </recommendedName>
</protein>
<name>A0ABQ6M6H2_9STRA</name>
<evidence type="ECO:0008006" key="4">
    <source>
        <dbReference type="Google" id="ProtNLM"/>
    </source>
</evidence>
<dbReference type="SUPFAM" id="SSF51197">
    <property type="entry name" value="Clavaminate synthase-like"/>
    <property type="match status" value="1"/>
</dbReference>
<sequence>MHSALASRLLPRLPRPLLSRPLPPRLLSTVPASNFTSPDAPLPPPEDLQPRHLSGPPTRETYPHSEGSVDDIMIYDGRKIHDLLSSSSAPLQPSCAAFNAVASEWVNVLRDGPGVLVFKNAFPDHYMLDAVSREFESIILSEEIDGGSGDHFAKAGNNSRIWNAHEKLALKNPALYVHYYNNLLMSAVSRAWLGPHYQLTAQVNSSHPGSAAQDPHCDYHLGFRSNEEVALFPTHAHRMSQFLTLQGAVAHVGMPLEAGPTTFLP</sequence>
<evidence type="ECO:0000313" key="3">
    <source>
        <dbReference type="Proteomes" id="UP001165060"/>
    </source>
</evidence>
<organism evidence="2 3">
    <name type="scientific">Tetraparma gracilis</name>
    <dbReference type="NCBI Taxonomy" id="2962635"/>
    <lineage>
        <taxon>Eukaryota</taxon>
        <taxon>Sar</taxon>
        <taxon>Stramenopiles</taxon>
        <taxon>Ochrophyta</taxon>
        <taxon>Bolidophyceae</taxon>
        <taxon>Parmales</taxon>
        <taxon>Triparmaceae</taxon>
        <taxon>Tetraparma</taxon>
    </lineage>
</organism>
<dbReference type="Proteomes" id="UP001165060">
    <property type="component" value="Unassembled WGS sequence"/>
</dbReference>
<accession>A0ABQ6M6H2</accession>
<dbReference type="Pfam" id="PF05721">
    <property type="entry name" value="PhyH"/>
    <property type="match status" value="1"/>
</dbReference>